<dbReference type="EMBL" id="KI275788">
    <property type="protein sequence ID" value="ESA22184.1"/>
    <property type="molecule type" value="Genomic_DNA"/>
</dbReference>
<proteinExistence type="predicted"/>
<dbReference type="VEuPathDB" id="FungiDB:RhiirFUN_019603"/>
<dbReference type="Pfam" id="PF10551">
    <property type="entry name" value="MULE"/>
    <property type="match status" value="1"/>
</dbReference>
<gene>
    <name evidence="3" type="ORF">GLOINDRAFT_16683</name>
</gene>
<reference evidence="3" key="1">
    <citation type="submission" date="2013-07" db="EMBL/GenBank/DDBJ databases">
        <title>The genome of an arbuscular mycorrhizal fungus provides insights into the evolution of the oldest plant symbiosis.</title>
        <authorList>
            <consortium name="DOE Joint Genome Institute"/>
            <person name="Tisserant E."/>
            <person name="Malbreil M."/>
            <person name="Kuo A."/>
            <person name="Kohler A."/>
            <person name="Symeonidi A."/>
            <person name="Balestrini R."/>
            <person name="Charron P."/>
            <person name="Duensing N."/>
            <person name="Frei-dit-Frey N."/>
            <person name="Gianinazzi-Pearson V."/>
            <person name="Gilbert B."/>
            <person name="Handa Y."/>
            <person name="Hijri M."/>
            <person name="Kaul R."/>
            <person name="Kawaguchi M."/>
            <person name="Krajinski F."/>
            <person name="Lammers P."/>
            <person name="Lapierre D."/>
            <person name="Masclaux F.G."/>
            <person name="Murat C."/>
            <person name="Morin E."/>
            <person name="Ndikumana S."/>
            <person name="Pagni M."/>
            <person name="Petitpierre D."/>
            <person name="Requena N."/>
            <person name="Rosikiewicz P."/>
            <person name="Riley R."/>
            <person name="Saito K."/>
            <person name="San Clemente H."/>
            <person name="Shapiro H."/>
            <person name="van Tuinen D."/>
            <person name="Becard G."/>
            <person name="Bonfante P."/>
            <person name="Paszkowski U."/>
            <person name="Shachar-Hill Y."/>
            <person name="Young J.P."/>
            <person name="Sanders I.R."/>
            <person name="Henrissat B."/>
            <person name="Rensing S.A."/>
            <person name="Grigoriev I.V."/>
            <person name="Corradi N."/>
            <person name="Roux C."/>
            <person name="Martin F."/>
        </authorList>
    </citation>
    <scope>NUCLEOTIDE SEQUENCE</scope>
    <source>
        <strain evidence="3">DAOM 197198</strain>
    </source>
</reference>
<dbReference type="eggNOG" id="ENOG502RZN1">
    <property type="taxonomic scope" value="Eukaryota"/>
</dbReference>
<keyword evidence="1" id="KW-0862">Zinc</keyword>
<evidence type="ECO:0000259" key="2">
    <source>
        <dbReference type="PROSITE" id="PS50966"/>
    </source>
</evidence>
<name>U9UP46_RHIID</name>
<dbReference type="PROSITE" id="PS50966">
    <property type="entry name" value="ZF_SWIM"/>
    <property type="match status" value="1"/>
</dbReference>
<dbReference type="VEuPathDB" id="FungiDB:RhiirFUN_018488"/>
<evidence type="ECO:0000256" key="1">
    <source>
        <dbReference type="PROSITE-ProRule" id="PRU00325"/>
    </source>
</evidence>
<keyword evidence="1" id="KW-0863">Zinc-finger</keyword>
<feature type="domain" description="SWIM-type" evidence="2">
    <location>
        <begin position="463"/>
        <end position="496"/>
    </location>
</feature>
<accession>U9UP46</accession>
<organism evidence="3">
    <name type="scientific">Rhizophagus irregularis (strain DAOM 181602 / DAOM 197198 / MUCL 43194)</name>
    <name type="common">Arbuscular mycorrhizal fungus</name>
    <name type="synonym">Glomus intraradices</name>
    <dbReference type="NCBI Taxonomy" id="747089"/>
    <lineage>
        <taxon>Eukaryota</taxon>
        <taxon>Fungi</taxon>
        <taxon>Fungi incertae sedis</taxon>
        <taxon>Mucoromycota</taxon>
        <taxon>Glomeromycotina</taxon>
        <taxon>Glomeromycetes</taxon>
        <taxon>Glomerales</taxon>
        <taxon>Glomeraceae</taxon>
        <taxon>Rhizophagus</taxon>
    </lineage>
</organism>
<dbReference type="HOGENOM" id="CLU_433859_0_0_1"/>
<protein>
    <recommendedName>
        <fullName evidence="2">SWIM-type domain-containing protein</fullName>
    </recommendedName>
</protein>
<sequence>ELSSFHDAILENNESDKENIEHEIGHRIINSISEGDGYSWVYYKKIQKENSFHIIYYCNCRIELGKRRAKHPDLDKQRDTPAYLERYHCEGIINIEIFSNLNLINVEYSHKMLHSRPRHVKTTLEIKNFIQDNLNCSVSEIFHQIQENHINGYENITVQQTYYWWSIESHKTYCRDPDPLLSTKYLLEEFNQEIILDNLNTSMPALGFLTVLFYQLLYNKFDAIEIDATYNTNNLAWELYAIMGVIDDIPYILTDKDFAEINAAQTVWPEAHLQLCVWHIQHAIKQRLSSNKTSSYHSYNPKIAHEECSTIDPNWGIVNNSNSGSFCPLNLRETVINLIKDHSNRHMLLPKLDGTFTTNADEIWKECVGEMIQFCKNNDLLRLWIYFWKEWYSKGKWILWARAANKNVSHIKTTMVVESHWRHIKHDHLYKFHKPRVDHLCFILVKKEWKQYEKKPTQLNGKYLTDSTKWICACPAYIQSRFFLCKHLVNSVEKVDGIFFKKVQRNGNYPLISSYEGKLVNVFCLENTPDHTILNIPITQDTENEDNYIIESDDEQHMYETDLNYLQEILNKTKELLEESRNKPKRHLWLKNVRSNFNSLEKMNNDIIALENRRTMPRTWKDFNKNTRYWE</sequence>
<dbReference type="InterPro" id="IPR007527">
    <property type="entry name" value="Znf_SWIM"/>
</dbReference>
<evidence type="ECO:0000313" key="3">
    <source>
        <dbReference type="EMBL" id="ESA22184.1"/>
    </source>
</evidence>
<dbReference type="GO" id="GO:0008270">
    <property type="term" value="F:zinc ion binding"/>
    <property type="evidence" value="ECO:0007669"/>
    <property type="project" value="UniProtKB-KW"/>
</dbReference>
<keyword evidence="1" id="KW-0479">Metal-binding</keyword>
<dbReference type="AlphaFoldDB" id="U9UP46"/>
<dbReference type="InterPro" id="IPR018289">
    <property type="entry name" value="MULE_transposase_dom"/>
</dbReference>
<feature type="non-terminal residue" evidence="3">
    <location>
        <position position="1"/>
    </location>
</feature>